<dbReference type="InterPro" id="IPR007197">
    <property type="entry name" value="rSAM"/>
</dbReference>
<dbReference type="Proteomes" id="UP000254889">
    <property type="component" value="Chromosome"/>
</dbReference>
<dbReference type="GO" id="GO:0003824">
    <property type="term" value="F:catalytic activity"/>
    <property type="evidence" value="ECO:0007669"/>
    <property type="project" value="InterPro"/>
</dbReference>
<dbReference type="SFLD" id="SFLDG01067">
    <property type="entry name" value="SPASM/twitch_domain_containing"/>
    <property type="match status" value="1"/>
</dbReference>
<dbReference type="InterPro" id="IPR013785">
    <property type="entry name" value="Aldolase_TIM"/>
</dbReference>
<evidence type="ECO:0000313" key="9">
    <source>
        <dbReference type="Proteomes" id="UP000254889"/>
    </source>
</evidence>
<dbReference type="PANTHER" id="PTHR11228">
    <property type="entry name" value="RADICAL SAM DOMAIN PROTEIN"/>
    <property type="match status" value="1"/>
</dbReference>
<keyword evidence="3" id="KW-0479">Metal-binding</keyword>
<feature type="region of interest" description="Disordered" evidence="6">
    <location>
        <begin position="1"/>
        <end position="25"/>
    </location>
</feature>
<dbReference type="KEGG" id="ptaw:DW352_20675"/>
<dbReference type="SFLD" id="SFLDG01386">
    <property type="entry name" value="main_SPASM_domain-containing"/>
    <property type="match status" value="1"/>
</dbReference>
<dbReference type="PANTHER" id="PTHR11228:SF7">
    <property type="entry name" value="PQQA PEPTIDE CYCLASE"/>
    <property type="match status" value="1"/>
</dbReference>
<evidence type="ECO:0000259" key="7">
    <source>
        <dbReference type="PROSITE" id="PS51918"/>
    </source>
</evidence>
<evidence type="ECO:0000256" key="3">
    <source>
        <dbReference type="ARBA" id="ARBA00022723"/>
    </source>
</evidence>
<keyword evidence="2" id="KW-0949">S-adenosyl-L-methionine</keyword>
<keyword evidence="4" id="KW-0408">Iron</keyword>
<dbReference type="GO" id="GO:0051536">
    <property type="term" value="F:iron-sulfur cluster binding"/>
    <property type="evidence" value="ECO:0007669"/>
    <property type="project" value="UniProtKB-KW"/>
</dbReference>
<evidence type="ECO:0000256" key="1">
    <source>
        <dbReference type="ARBA" id="ARBA00001966"/>
    </source>
</evidence>
<gene>
    <name evidence="8" type="ORF">DW352_20675</name>
</gene>
<organism evidence="8 9">
    <name type="scientific">Pseudolabrys taiwanensis</name>
    <dbReference type="NCBI Taxonomy" id="331696"/>
    <lineage>
        <taxon>Bacteria</taxon>
        <taxon>Pseudomonadati</taxon>
        <taxon>Pseudomonadota</taxon>
        <taxon>Alphaproteobacteria</taxon>
        <taxon>Hyphomicrobiales</taxon>
        <taxon>Xanthobacteraceae</taxon>
        <taxon>Pseudolabrys</taxon>
    </lineage>
</organism>
<accession>A0A346A0N0</accession>
<evidence type="ECO:0000313" key="8">
    <source>
        <dbReference type="EMBL" id="AXK82727.1"/>
    </source>
</evidence>
<dbReference type="EMBL" id="CP031417">
    <property type="protein sequence ID" value="AXK82727.1"/>
    <property type="molecule type" value="Genomic_DNA"/>
</dbReference>
<proteinExistence type="predicted"/>
<dbReference type="InterPro" id="IPR050377">
    <property type="entry name" value="Radical_SAM_PqqE_MftC-like"/>
</dbReference>
<evidence type="ECO:0000256" key="5">
    <source>
        <dbReference type="ARBA" id="ARBA00023014"/>
    </source>
</evidence>
<evidence type="ECO:0000256" key="6">
    <source>
        <dbReference type="SAM" id="MobiDB-lite"/>
    </source>
</evidence>
<dbReference type="InterPro" id="IPR023885">
    <property type="entry name" value="4Fe4S-binding_SPASM_dom"/>
</dbReference>
<name>A0A346A0N0_9HYPH</name>
<dbReference type="InterPro" id="IPR006638">
    <property type="entry name" value="Elp3/MiaA/NifB-like_rSAM"/>
</dbReference>
<feature type="domain" description="Radical SAM core" evidence="7">
    <location>
        <begin position="28"/>
        <end position="244"/>
    </location>
</feature>
<evidence type="ECO:0000256" key="4">
    <source>
        <dbReference type="ARBA" id="ARBA00023004"/>
    </source>
</evidence>
<dbReference type="GO" id="GO:0046872">
    <property type="term" value="F:metal ion binding"/>
    <property type="evidence" value="ECO:0007669"/>
    <property type="project" value="UniProtKB-KW"/>
</dbReference>
<dbReference type="Gene3D" id="3.20.20.70">
    <property type="entry name" value="Aldolase class I"/>
    <property type="match status" value="1"/>
</dbReference>
<dbReference type="InterPro" id="IPR058240">
    <property type="entry name" value="rSAM_sf"/>
</dbReference>
<dbReference type="SUPFAM" id="SSF102114">
    <property type="entry name" value="Radical SAM enzymes"/>
    <property type="match status" value="1"/>
</dbReference>
<comment type="cofactor">
    <cofactor evidence="1">
        <name>[4Fe-4S] cluster</name>
        <dbReference type="ChEBI" id="CHEBI:49883"/>
    </cofactor>
</comment>
<keyword evidence="9" id="KW-1185">Reference proteome</keyword>
<evidence type="ECO:0000256" key="2">
    <source>
        <dbReference type="ARBA" id="ARBA00022691"/>
    </source>
</evidence>
<keyword evidence="5" id="KW-0411">Iron-sulfur</keyword>
<reference evidence="8 9" key="1">
    <citation type="submission" date="2018-07" db="EMBL/GenBank/DDBJ databases">
        <authorList>
            <person name="Quirk P.G."/>
            <person name="Krulwich T.A."/>
        </authorList>
    </citation>
    <scope>NUCLEOTIDE SEQUENCE [LARGE SCALE GENOMIC DNA]</scope>
    <source>
        <strain evidence="8 9">CC-BB4</strain>
    </source>
</reference>
<dbReference type="PROSITE" id="PS51918">
    <property type="entry name" value="RADICAL_SAM"/>
    <property type="match status" value="1"/>
</dbReference>
<dbReference type="SFLD" id="SFLDS00029">
    <property type="entry name" value="Radical_SAM"/>
    <property type="match status" value="1"/>
</dbReference>
<dbReference type="Pfam" id="PF13186">
    <property type="entry name" value="SPASM"/>
    <property type="match status" value="1"/>
</dbReference>
<sequence length="504" mass="55225">MDTFMVVEGEPERRQRPVRSIPDEGLPEPQPRYVVWEITLSCNLKCRHCGSRAGAPRRQELSTAECLALIDELALAGTKEAVLIGGEAYLRQDWLELVAAFARHGILCGLQTGGRALTEAKIAAAARAGLKAVGVSIDGSPATHDDLRGVKGSHAQAVAAIRHSRRQGLMTTANSQVNRRNVGELRDIFDTIIDAGASAWQVQLTVPMGNAADDPNLILQPYELATVLPELFALFREGIGRGLQLIPGNNIGYFGPYESAWRSTSGRAEYYGGCQAGRAGLGIEADGAIKGCPSLPTAPYAGGNVRDKPFGQIWRESAELAFMRDPVESSARRWGFCKKCYYGPTCRGGCNWTTHVVTNKPGNNPFCHYRILRLMDRGWREIIVHREAPPEGAPFDFGRFDIMVEDEHGQLHGQDVFDRDDVQDIAPGANANLDALVLCERCDRFHYQDEAECPHCRSWSAVDRANQHLDEIGKILSAINASPDASSRVLPDSVQHGRSVNECK</sequence>
<dbReference type="OrthoDB" id="9792276at2"/>
<dbReference type="NCBIfam" id="TIGR04085">
    <property type="entry name" value="rSAM_more_4Fe4S"/>
    <property type="match status" value="1"/>
</dbReference>
<dbReference type="AlphaFoldDB" id="A0A346A0N0"/>
<dbReference type="Pfam" id="PF04055">
    <property type="entry name" value="Radical_SAM"/>
    <property type="match status" value="1"/>
</dbReference>
<protein>
    <submittedName>
        <fullName evidence="8">Radical SAM protein</fullName>
    </submittedName>
</protein>
<dbReference type="CDD" id="cd01335">
    <property type="entry name" value="Radical_SAM"/>
    <property type="match status" value="1"/>
</dbReference>
<dbReference type="SMART" id="SM00729">
    <property type="entry name" value="Elp3"/>
    <property type="match status" value="1"/>
</dbReference>